<name>A0AA44YZL1_XANCM</name>
<sequence>MAVYVVTWNLNKERSNYDAARRQFIQHLDRYPNTQDRGLESVRWVQSTGTAQQLSEDLRQKLDNNDRLFVSKLNANQSAGWLDKSVWDWIQTRL</sequence>
<gene>
    <name evidence="1" type="ORF">C7T86_17250</name>
</gene>
<organism evidence="1 2">
    <name type="scientific">Xanthomonas campestris pv. malvacearum</name>
    <dbReference type="NCBI Taxonomy" id="86040"/>
    <lineage>
        <taxon>Bacteria</taxon>
        <taxon>Pseudomonadati</taxon>
        <taxon>Pseudomonadota</taxon>
        <taxon>Gammaproteobacteria</taxon>
        <taxon>Lysobacterales</taxon>
        <taxon>Lysobacteraceae</taxon>
        <taxon>Xanthomonas</taxon>
    </lineage>
</organism>
<dbReference type="EMBL" id="PYJH01000041">
    <property type="protein sequence ID" value="PUE91594.1"/>
    <property type="molecule type" value="Genomic_DNA"/>
</dbReference>
<evidence type="ECO:0000313" key="1">
    <source>
        <dbReference type="EMBL" id="PUE91594.1"/>
    </source>
</evidence>
<dbReference type="Proteomes" id="UP000251513">
    <property type="component" value="Unassembled WGS sequence"/>
</dbReference>
<dbReference type="AlphaFoldDB" id="A0AA44YZL1"/>
<proteinExistence type="predicted"/>
<comment type="caution">
    <text evidence="1">The sequence shown here is derived from an EMBL/GenBank/DDBJ whole genome shotgun (WGS) entry which is preliminary data.</text>
</comment>
<accession>A0AA44YZL1</accession>
<protein>
    <submittedName>
        <fullName evidence="1">Uncharacterized protein</fullName>
    </submittedName>
</protein>
<dbReference type="RefSeq" id="WP_078566244.1">
    <property type="nucleotide sequence ID" value="NZ_CP023155.1"/>
</dbReference>
<evidence type="ECO:0000313" key="2">
    <source>
        <dbReference type="Proteomes" id="UP000251513"/>
    </source>
</evidence>
<reference evidence="1 2" key="1">
    <citation type="submission" date="2018-03" db="EMBL/GenBank/DDBJ databases">
        <title>Sequencing of reference strains of Xanthomonas.</title>
        <authorList>
            <person name="Studholme D.J."/>
            <person name="Vicente J."/>
            <person name="Sarris P."/>
        </authorList>
    </citation>
    <scope>NUCLEOTIDE SEQUENCE [LARGE SCALE GENOMIC DNA]</scope>
    <source>
        <strain evidence="1 2">WHRI 5232</strain>
    </source>
</reference>